<dbReference type="Proteomes" id="UP000321736">
    <property type="component" value="Unassembled WGS sequence"/>
</dbReference>
<dbReference type="GO" id="GO:0042802">
    <property type="term" value="F:identical protein binding"/>
    <property type="evidence" value="ECO:0007669"/>
    <property type="project" value="TreeGrafter"/>
</dbReference>
<dbReference type="RefSeq" id="WP_095102587.1">
    <property type="nucleotide sequence ID" value="NZ_BKAR01000002.1"/>
</dbReference>
<dbReference type="SUPFAM" id="SSF100950">
    <property type="entry name" value="NagB/RpiA/CoA transferase-like"/>
    <property type="match status" value="1"/>
</dbReference>
<dbReference type="EMBL" id="BKAR01000002">
    <property type="protein sequence ID" value="GEP83699.1"/>
    <property type="molecule type" value="Genomic_DNA"/>
</dbReference>
<keyword evidence="2 3" id="KW-0119">Carbohydrate metabolism</keyword>
<organism evidence="5 6">
    <name type="scientific">Staphylococcus piscifermentans</name>
    <dbReference type="NCBI Taxonomy" id="70258"/>
    <lineage>
        <taxon>Bacteria</taxon>
        <taxon>Bacillati</taxon>
        <taxon>Bacillota</taxon>
        <taxon>Bacilli</taxon>
        <taxon>Bacillales</taxon>
        <taxon>Staphylococcaceae</taxon>
        <taxon>Staphylococcus</taxon>
    </lineage>
</organism>
<protein>
    <recommendedName>
        <fullName evidence="3">Glucosamine-6-phosphate deaminase</fullName>
        <ecNumber evidence="3">3.5.99.6</ecNumber>
    </recommendedName>
    <alternativeName>
        <fullName evidence="3">GlcN6P deaminase</fullName>
        <shortName evidence="3">GNPDA</shortName>
    </alternativeName>
    <alternativeName>
        <fullName evidence="3">Glucosamine-6-phosphate isomerase</fullName>
    </alternativeName>
</protein>
<dbReference type="PANTHER" id="PTHR11280">
    <property type="entry name" value="GLUCOSAMINE-6-PHOSPHATE ISOMERASE"/>
    <property type="match status" value="1"/>
</dbReference>
<dbReference type="GO" id="GO:0005975">
    <property type="term" value="P:carbohydrate metabolic process"/>
    <property type="evidence" value="ECO:0007669"/>
    <property type="project" value="InterPro"/>
</dbReference>
<dbReference type="Gene3D" id="3.40.50.1360">
    <property type="match status" value="1"/>
</dbReference>
<dbReference type="CDD" id="cd01399">
    <property type="entry name" value="GlcN6P_deaminase"/>
    <property type="match status" value="1"/>
</dbReference>
<feature type="active site" description="Proton acceptor; for enolization step" evidence="3">
    <location>
        <position position="67"/>
    </location>
</feature>
<dbReference type="GO" id="GO:0005737">
    <property type="term" value="C:cytoplasm"/>
    <property type="evidence" value="ECO:0007669"/>
    <property type="project" value="TreeGrafter"/>
</dbReference>
<comment type="function">
    <text evidence="3">Catalyzes the reversible isomerization-deamination of glucosamine 6-phosphate (GlcN6P) to form fructose 6-phosphate (Fru6P) and ammonium ion.</text>
</comment>
<feature type="active site" description="For ring-opening step" evidence="3">
    <location>
        <position position="144"/>
    </location>
</feature>
<sequence length="243" mass="27088">MNIYNLKDKSTASIYTAIALLKTIKNNPQAILGLATGSTMVELYPQFTDLLRANQVDVSGVHTFNLDEYVGLEATHPQSYYTYMHERLFNQYEGWQESNIHIPNGKSDEAVDEGARYEQLLHEMGRPDIQILGIGENGHIGFNEPGTSFESTTSIVDLTPSTLHANSIHFEHADDVPKQAVSMGLSSIMRAERIILLAFGEKKIDAIRRLATGEISEELPASILHRHSNVEVIVDDVIFKALH</sequence>
<dbReference type="GO" id="GO:0019262">
    <property type="term" value="P:N-acetylneuraminate catabolic process"/>
    <property type="evidence" value="ECO:0007669"/>
    <property type="project" value="UniProtKB-UniRule"/>
</dbReference>
<feature type="active site" description="Proton acceptor; for ring-opening step" evidence="3">
    <location>
        <position position="139"/>
    </location>
</feature>
<feature type="active site" description="For ring-opening step" evidence="3">
    <location>
        <position position="137"/>
    </location>
</feature>
<gene>
    <name evidence="5" type="primary">nagB_1</name>
    <name evidence="3" type="synonym">nagB</name>
    <name evidence="5" type="ORF">SPI02_02840</name>
</gene>
<evidence type="ECO:0000256" key="2">
    <source>
        <dbReference type="ARBA" id="ARBA00023277"/>
    </source>
</evidence>
<comment type="caution">
    <text evidence="5">The sequence shown here is derived from an EMBL/GenBank/DDBJ whole genome shotgun (WGS) entry which is preliminary data.</text>
</comment>
<dbReference type="EC" id="3.5.99.6" evidence="3"/>
<dbReference type="InterPro" id="IPR004547">
    <property type="entry name" value="Glucosamine6P_isomerase"/>
</dbReference>
<dbReference type="NCBIfam" id="TIGR00502">
    <property type="entry name" value="nagB"/>
    <property type="match status" value="1"/>
</dbReference>
<comment type="catalytic activity">
    <reaction evidence="3">
        <text>alpha-D-glucosamine 6-phosphate + H2O = beta-D-fructose 6-phosphate + NH4(+)</text>
        <dbReference type="Rhea" id="RHEA:12172"/>
        <dbReference type="ChEBI" id="CHEBI:15377"/>
        <dbReference type="ChEBI" id="CHEBI:28938"/>
        <dbReference type="ChEBI" id="CHEBI:57634"/>
        <dbReference type="ChEBI" id="CHEBI:75989"/>
        <dbReference type="EC" id="3.5.99.6"/>
    </reaction>
</comment>
<comment type="pathway">
    <text evidence="3">Amino-sugar metabolism; N-acetylneuraminate degradation; D-fructose 6-phosphate from N-acetylneuraminate: step 5/5.</text>
</comment>
<dbReference type="AlphaFoldDB" id="A0A239TE11"/>
<dbReference type="Pfam" id="PF01182">
    <property type="entry name" value="Glucosamine_iso"/>
    <property type="match status" value="1"/>
</dbReference>
<comment type="similarity">
    <text evidence="3">Belongs to the glucosamine/galactosamine-6-phosphate isomerase family. NagB subfamily.</text>
</comment>
<dbReference type="GO" id="GO:0006046">
    <property type="term" value="P:N-acetylglucosamine catabolic process"/>
    <property type="evidence" value="ECO:0007669"/>
    <property type="project" value="UniProtKB-UniRule"/>
</dbReference>
<comment type="caution">
    <text evidence="3">Lacks conserved residue(s) required for the propagation of feature annotation.</text>
</comment>
<dbReference type="HAMAP" id="MF_01241">
    <property type="entry name" value="GlcN6P_deamin"/>
    <property type="match status" value="1"/>
</dbReference>
<dbReference type="InterPro" id="IPR037171">
    <property type="entry name" value="NagB/RpiA_transferase-like"/>
</dbReference>
<evidence type="ECO:0000313" key="5">
    <source>
        <dbReference type="EMBL" id="GEP83699.1"/>
    </source>
</evidence>
<dbReference type="GO" id="GO:0004342">
    <property type="term" value="F:glucosamine-6-phosphate deaminase activity"/>
    <property type="evidence" value="ECO:0007669"/>
    <property type="project" value="UniProtKB-UniRule"/>
</dbReference>
<evidence type="ECO:0000256" key="1">
    <source>
        <dbReference type="ARBA" id="ARBA00022801"/>
    </source>
</evidence>
<evidence type="ECO:0000259" key="4">
    <source>
        <dbReference type="Pfam" id="PF01182"/>
    </source>
</evidence>
<keyword evidence="6" id="KW-1185">Reference proteome</keyword>
<name>A0A239TE11_9STAP</name>
<dbReference type="InterPro" id="IPR006148">
    <property type="entry name" value="Glc/Gal-6P_isomerase"/>
</dbReference>
<dbReference type="GO" id="GO:0006043">
    <property type="term" value="P:glucosamine catabolic process"/>
    <property type="evidence" value="ECO:0007669"/>
    <property type="project" value="TreeGrafter"/>
</dbReference>
<keyword evidence="1 3" id="KW-0378">Hydrolase</keyword>
<feature type="domain" description="Glucosamine/galactosamine-6-phosphate isomerase" evidence="4">
    <location>
        <begin position="19"/>
        <end position="227"/>
    </location>
</feature>
<evidence type="ECO:0000313" key="6">
    <source>
        <dbReference type="Proteomes" id="UP000321736"/>
    </source>
</evidence>
<dbReference type="UniPathway" id="UPA00629">
    <property type="reaction ID" value="UER00684"/>
</dbReference>
<proteinExistence type="inferred from homology"/>
<reference evidence="5 6" key="1">
    <citation type="submission" date="2019-07" db="EMBL/GenBank/DDBJ databases">
        <title>Whole genome shotgun sequence of Staphylococcus piscifermentans NBRC 109625.</title>
        <authorList>
            <person name="Hosoyama A."/>
            <person name="Uohara A."/>
            <person name="Ohji S."/>
            <person name="Ichikawa N."/>
        </authorList>
    </citation>
    <scope>NUCLEOTIDE SEQUENCE [LARGE SCALE GENOMIC DNA]</scope>
    <source>
        <strain evidence="5 6">NBRC 109625</strain>
    </source>
</reference>
<accession>A0A239TE11</accession>
<dbReference type="PANTHER" id="PTHR11280:SF5">
    <property type="entry name" value="GLUCOSAMINE-6-PHOSPHATE ISOMERASE"/>
    <property type="match status" value="1"/>
</dbReference>
<evidence type="ECO:0000256" key="3">
    <source>
        <dbReference type="HAMAP-Rule" id="MF_01241"/>
    </source>
</evidence>
<dbReference type="OrthoDB" id="9791139at2"/>